<evidence type="ECO:0000313" key="2">
    <source>
        <dbReference type="Proteomes" id="UP000265520"/>
    </source>
</evidence>
<feature type="non-terminal residue" evidence="1">
    <location>
        <position position="1"/>
    </location>
</feature>
<dbReference type="AlphaFoldDB" id="A0A392UEA4"/>
<sequence>NTVRAARCDEDDAADVFVTPNFDLCCNLVMSSPPFHPLCTVNDHG</sequence>
<keyword evidence="2" id="KW-1185">Reference proteome</keyword>
<name>A0A392UEA4_9FABA</name>
<reference evidence="1 2" key="1">
    <citation type="journal article" date="2018" name="Front. Plant Sci.">
        <title>Red Clover (Trifolium pratense) and Zigzag Clover (T. medium) - A Picture of Genomic Similarities and Differences.</title>
        <authorList>
            <person name="Dluhosova J."/>
            <person name="Istvanek J."/>
            <person name="Nedelnik J."/>
            <person name="Repkova J."/>
        </authorList>
    </citation>
    <scope>NUCLEOTIDE SEQUENCE [LARGE SCALE GENOMIC DNA]</scope>
    <source>
        <strain evidence="2">cv. 10/8</strain>
        <tissue evidence="1">Leaf</tissue>
    </source>
</reference>
<organism evidence="1 2">
    <name type="scientific">Trifolium medium</name>
    <dbReference type="NCBI Taxonomy" id="97028"/>
    <lineage>
        <taxon>Eukaryota</taxon>
        <taxon>Viridiplantae</taxon>
        <taxon>Streptophyta</taxon>
        <taxon>Embryophyta</taxon>
        <taxon>Tracheophyta</taxon>
        <taxon>Spermatophyta</taxon>
        <taxon>Magnoliopsida</taxon>
        <taxon>eudicotyledons</taxon>
        <taxon>Gunneridae</taxon>
        <taxon>Pentapetalae</taxon>
        <taxon>rosids</taxon>
        <taxon>fabids</taxon>
        <taxon>Fabales</taxon>
        <taxon>Fabaceae</taxon>
        <taxon>Papilionoideae</taxon>
        <taxon>50 kb inversion clade</taxon>
        <taxon>NPAAA clade</taxon>
        <taxon>Hologalegina</taxon>
        <taxon>IRL clade</taxon>
        <taxon>Trifolieae</taxon>
        <taxon>Trifolium</taxon>
    </lineage>
</organism>
<comment type="caution">
    <text evidence="1">The sequence shown here is derived from an EMBL/GenBank/DDBJ whole genome shotgun (WGS) entry which is preliminary data.</text>
</comment>
<protein>
    <submittedName>
        <fullName evidence="1">Uncharacterized protein</fullName>
    </submittedName>
</protein>
<evidence type="ECO:0000313" key="1">
    <source>
        <dbReference type="EMBL" id="MCI71869.1"/>
    </source>
</evidence>
<proteinExistence type="predicted"/>
<dbReference type="EMBL" id="LXQA010805660">
    <property type="protein sequence ID" value="MCI71869.1"/>
    <property type="molecule type" value="Genomic_DNA"/>
</dbReference>
<accession>A0A392UEA4</accession>
<dbReference type="Proteomes" id="UP000265520">
    <property type="component" value="Unassembled WGS sequence"/>
</dbReference>